<accession>A0A2I0A134</accession>
<keyword evidence="5" id="KW-1185">Reference proteome</keyword>
<sequence>MNLAITEKRPQGRPGGCAGIFFLLFDWNRRLAKKKLFYRKRLPPVRAANKFGGDEKKPMAKLQLIAEENRGGFPCSKKSEADEDVGRGMGAPGLVARLMGLESVPVVGHEKPRKALDSDIFHGGNESGDYSRLDQDLCREVSEQGKLESRPQKLQKTGGLMEQRPAILTADVVLKDSIARSRKKQDKPSSSMKSPKLLSRSNQARLMQAATKILEPSLRSPSRSRLAIDYMGSSEPESARYEASTSRGRSKEPSSDLVIGSCRSCGGVVEVSKIGNIKEPLTTLFDSSAFCNPPPFQNGAKDKFFYKPASPARQAKANVQGKNQDLIERKHHIVSDQSECNSKPEYINVSLRKFEFPISRDNVVNGAKLCTRKQLSKDSSDSVGLKKNLKNSPCLKLSSEVSSSDNGRIKRHDWETNIARKRRSSCNANTVYGNQSNQVSMKQRSICSPIINKNGAKNESRKRAGSRNAGICSDAFTPKGRLLGGSLMFSKTTVTQNQDFDIKNQKFQDGSLQSCTTSMASDCDHLSPISIFDASFSNESCSVGSLDDSLDIKGSTTVIENIDVRSKTRSLGLDIDLLDSATSSNVNKSLISSFNSCFQMTKSHRVHIHQCESLANAELLLQNILLFDTDRASHSSSNDFFLGILSMILNSFFASPEAKKWNQLNNCMFDCLIESLDSRFNHFFSAGYKTCLKMPLFFEKDQLLNEIYEEIGRWVNGGKVWDEFIEEEISYSTVRWSCQAEAFSAGIEIETSVLEALVCEVVEDLW</sequence>
<dbReference type="Pfam" id="PF14383">
    <property type="entry name" value="VARLMGL"/>
    <property type="match status" value="1"/>
</dbReference>
<feature type="domain" description="DUF3741" evidence="3">
    <location>
        <begin position="83"/>
        <end position="105"/>
    </location>
</feature>
<dbReference type="Pfam" id="PF14309">
    <property type="entry name" value="DUF4378"/>
    <property type="match status" value="1"/>
</dbReference>
<dbReference type="Proteomes" id="UP000236161">
    <property type="component" value="Unassembled WGS sequence"/>
</dbReference>
<dbReference type="PANTHER" id="PTHR21726:SF61">
    <property type="entry name" value="DNAA INITIATOR-ASSOCIATING PROTEIN"/>
    <property type="match status" value="1"/>
</dbReference>
<feature type="compositionally biased region" description="Low complexity" evidence="1">
    <location>
        <begin position="188"/>
        <end position="201"/>
    </location>
</feature>
<dbReference type="OrthoDB" id="1928505at2759"/>
<feature type="region of interest" description="Disordered" evidence="1">
    <location>
        <begin position="178"/>
        <end position="201"/>
    </location>
</feature>
<organism evidence="4 5">
    <name type="scientific">Apostasia shenzhenica</name>
    <dbReference type="NCBI Taxonomy" id="1088818"/>
    <lineage>
        <taxon>Eukaryota</taxon>
        <taxon>Viridiplantae</taxon>
        <taxon>Streptophyta</taxon>
        <taxon>Embryophyta</taxon>
        <taxon>Tracheophyta</taxon>
        <taxon>Spermatophyta</taxon>
        <taxon>Magnoliopsida</taxon>
        <taxon>Liliopsida</taxon>
        <taxon>Asparagales</taxon>
        <taxon>Orchidaceae</taxon>
        <taxon>Apostasioideae</taxon>
        <taxon>Apostasia</taxon>
    </lineage>
</organism>
<dbReference type="EMBL" id="KZ452039">
    <property type="protein sequence ID" value="PKA49236.1"/>
    <property type="molecule type" value="Genomic_DNA"/>
</dbReference>
<gene>
    <name evidence="4" type="ORF">AXF42_Ash014138</name>
</gene>
<dbReference type="InterPro" id="IPR032795">
    <property type="entry name" value="DUF3741-assoc"/>
</dbReference>
<dbReference type="AlphaFoldDB" id="A0A2I0A134"/>
<evidence type="ECO:0008006" key="6">
    <source>
        <dbReference type="Google" id="ProtNLM"/>
    </source>
</evidence>
<evidence type="ECO:0000256" key="1">
    <source>
        <dbReference type="SAM" id="MobiDB-lite"/>
    </source>
</evidence>
<evidence type="ECO:0000259" key="2">
    <source>
        <dbReference type="Pfam" id="PF14309"/>
    </source>
</evidence>
<evidence type="ECO:0000313" key="4">
    <source>
        <dbReference type="EMBL" id="PKA49236.1"/>
    </source>
</evidence>
<name>A0A2I0A134_9ASPA</name>
<dbReference type="InterPro" id="IPR025486">
    <property type="entry name" value="DUF4378"/>
</dbReference>
<evidence type="ECO:0000313" key="5">
    <source>
        <dbReference type="Proteomes" id="UP000236161"/>
    </source>
</evidence>
<protein>
    <recommendedName>
        <fullName evidence="6">DUF3741 domain-containing protein</fullName>
    </recommendedName>
</protein>
<evidence type="ECO:0000259" key="3">
    <source>
        <dbReference type="Pfam" id="PF14383"/>
    </source>
</evidence>
<reference evidence="4 5" key="1">
    <citation type="journal article" date="2017" name="Nature">
        <title>The Apostasia genome and the evolution of orchids.</title>
        <authorList>
            <person name="Zhang G.Q."/>
            <person name="Liu K.W."/>
            <person name="Li Z."/>
            <person name="Lohaus R."/>
            <person name="Hsiao Y.Y."/>
            <person name="Niu S.C."/>
            <person name="Wang J.Y."/>
            <person name="Lin Y.C."/>
            <person name="Xu Q."/>
            <person name="Chen L.J."/>
            <person name="Yoshida K."/>
            <person name="Fujiwara S."/>
            <person name="Wang Z.W."/>
            <person name="Zhang Y.Q."/>
            <person name="Mitsuda N."/>
            <person name="Wang M."/>
            <person name="Liu G.H."/>
            <person name="Pecoraro L."/>
            <person name="Huang H.X."/>
            <person name="Xiao X.J."/>
            <person name="Lin M."/>
            <person name="Wu X.Y."/>
            <person name="Wu W.L."/>
            <person name="Chen Y.Y."/>
            <person name="Chang S.B."/>
            <person name="Sakamoto S."/>
            <person name="Ohme-Takagi M."/>
            <person name="Yagi M."/>
            <person name="Zeng S.J."/>
            <person name="Shen C.Y."/>
            <person name="Yeh C.M."/>
            <person name="Luo Y.B."/>
            <person name="Tsai W.C."/>
            <person name="Van de Peer Y."/>
            <person name="Liu Z.J."/>
        </authorList>
    </citation>
    <scope>NUCLEOTIDE SEQUENCE [LARGE SCALE GENOMIC DNA]</scope>
    <source>
        <strain evidence="5">cv. Shenzhen</strain>
        <tissue evidence="4">Stem</tissue>
    </source>
</reference>
<feature type="region of interest" description="Disordered" evidence="1">
    <location>
        <begin position="230"/>
        <end position="256"/>
    </location>
</feature>
<proteinExistence type="predicted"/>
<dbReference type="STRING" id="1088818.A0A2I0A134"/>
<feature type="domain" description="DUF4378" evidence="2">
    <location>
        <begin position="665"/>
        <end position="760"/>
    </location>
</feature>
<dbReference type="PANTHER" id="PTHR21726">
    <property type="entry name" value="PHOSPHATIDYLINOSITOL N-ACETYLGLUCOSAMINYLTRANSFERASE SUBUNIT P DOWN SYNDROME CRITICAL REGION PROTEIN 5 -RELATED"/>
    <property type="match status" value="1"/>
</dbReference>